<dbReference type="Proteomes" id="UP000515823">
    <property type="component" value="Chromosome"/>
</dbReference>
<gene>
    <name evidence="1" type="ORF">H9Q78_07105</name>
</gene>
<sequence length="736" mass="85788">MKLEKGTENRGIIFFFYDKQGIVDSYVTYMLREMKKCARDIYVVVNGTLSAEGKRRFSELTDYVWERENKGLDVGAYLYALKKIGWNKLKEYDELVMMNHTIMGPIYPIQEMFDDMGQREVDFWGLSMFYGAEFDPFDLVDGGYIRAHLQSHFIVVRRPLLCSEDYRNYWEEIPVITTYAESVTYHESYFTHHFESLGYKWQAYADWEGLEDFSNYPLLKTPVELIKKTRCPFFKRRSFMHNYEDFLHSTCGEPSVRLMQFLKTETEYDIDMIWENILRCENQSDIKKCLNLNYIASTKESHDMSETIRKKGVALIYHFFFEDLLDECLHYAGSMPEEADIYITTGSQEKKRMLEEAFRCFPNRVSVILVENRGRDVSALLVGAKSIVPKYGYICFVHDKKVAYLRPQSQGASWSYKCFENILKNQHLVNNVIRLFEENPRLGLLTTAPPNHAVYYPTLGYEWAANFDNVKKLAKKLNIHVPISPDKEPIAPLGSMFWFRSKALQRLFDEDWDYPDFPPEPLKGDGTISHAIERVHSFVAQEAGYYPAWLFSDEGAALEMTNATFMLRGLNTILFSGGLGDDYYDGVQSKLRKEMDNIRTQNVNVRLTPTLYLDWGQGYSEKNTIHEDNCGEEGFLEAEFEWGDEDVMPLRVRFDPCERGMFMMEDVKITLELSKNKRVNIPLNKCTCNGKIYGARILFLTSDPWIDITWGRKKPVGMKITAKVSIKVPEDILRLQ</sequence>
<name>A0A7G9G7T8_9FIRM</name>
<organism evidence="1 2">
    <name type="scientific">Qiania dongpingensis</name>
    <dbReference type="NCBI Taxonomy" id="2763669"/>
    <lineage>
        <taxon>Bacteria</taxon>
        <taxon>Bacillati</taxon>
        <taxon>Bacillota</taxon>
        <taxon>Clostridia</taxon>
        <taxon>Lachnospirales</taxon>
        <taxon>Lachnospiraceae</taxon>
        <taxon>Qiania</taxon>
    </lineage>
</organism>
<dbReference type="InterPro" id="IPR007739">
    <property type="entry name" value="RgpF"/>
</dbReference>
<dbReference type="Pfam" id="PF05045">
    <property type="entry name" value="RgpF"/>
    <property type="match status" value="1"/>
</dbReference>
<evidence type="ECO:0000313" key="2">
    <source>
        <dbReference type="Proteomes" id="UP000515823"/>
    </source>
</evidence>
<dbReference type="KEGG" id="qdo:H9Q78_07105"/>
<keyword evidence="2" id="KW-1185">Reference proteome</keyword>
<evidence type="ECO:0000313" key="1">
    <source>
        <dbReference type="EMBL" id="QNM06870.1"/>
    </source>
</evidence>
<dbReference type="AlphaFoldDB" id="A0A7G9G7T8"/>
<reference evidence="1 2" key="1">
    <citation type="submission" date="2020-08" db="EMBL/GenBank/DDBJ databases">
        <authorList>
            <person name="Liu C."/>
            <person name="Sun Q."/>
        </authorList>
    </citation>
    <scope>NUCLEOTIDE SEQUENCE [LARGE SCALE GENOMIC DNA]</scope>
    <source>
        <strain evidence="1 2">NSJ-38</strain>
    </source>
</reference>
<protein>
    <submittedName>
        <fullName evidence="1">Rhamnan synthesis F family protein</fullName>
    </submittedName>
</protein>
<proteinExistence type="predicted"/>
<dbReference type="EMBL" id="CP060634">
    <property type="protein sequence ID" value="QNM06870.1"/>
    <property type="molecule type" value="Genomic_DNA"/>
</dbReference>
<accession>A0A7G9G7T8</accession>
<dbReference type="RefSeq" id="WP_249304633.1">
    <property type="nucleotide sequence ID" value="NZ_CP060634.1"/>
</dbReference>